<evidence type="ECO:0000256" key="5">
    <source>
        <dbReference type="ARBA" id="ARBA00023242"/>
    </source>
</evidence>
<dbReference type="AlphaFoldDB" id="A0A9P8S5I3"/>
<evidence type="ECO:0000256" key="1">
    <source>
        <dbReference type="ARBA" id="ARBA00004123"/>
    </source>
</evidence>
<dbReference type="Proteomes" id="UP000764110">
    <property type="component" value="Unassembled WGS sequence"/>
</dbReference>
<dbReference type="GO" id="GO:0008270">
    <property type="term" value="F:zinc ion binding"/>
    <property type="evidence" value="ECO:0007669"/>
    <property type="project" value="InterPro"/>
</dbReference>
<dbReference type="Pfam" id="PF04082">
    <property type="entry name" value="Fungal_trans"/>
    <property type="match status" value="1"/>
</dbReference>
<feature type="region of interest" description="Disordered" evidence="6">
    <location>
        <begin position="1"/>
        <end position="75"/>
    </location>
</feature>
<sequence>MSNLPADWPRSFQSQKRKRRESQTQTGYQRQPKSCDSPASASQNSSNAKDRDRHMTTDHPRPGVESGSISLQQNPSESRINIYELSFILHPSHEVPILGKSQSLGRTKDNEPQLLLYFTNMVAISLFHQPSFANKLEAITSKPQISALLAAMIGYAARFYSTEPGSVSHDKFQRVQTTMKCPPPHHFLHLAGKLVDESLAECGDEPPPICVLQALIITTHCQLTRGVYGKAWRALGMCLRLAYELNLHLIDARRGRRNSEMEPLEWRGDEEKRRAWWAIWEMDTYASTIRRTPRAWSWTHMDIFLPVDDADWFSDRPCPSAILERDPTKRWKALQTTRNHSPKAWYLVISSLTKDAQMISDPRGDTSQQIPGSTNLESSGRGRSPGEEARQHLEMLANAVQCFVLALPQHLRYRNQHLSFNPHVPSQPGLFQLHCGIYNIFIMTQMARLMIHRCDLFRQPVYAARSDSINRGAAPSSSSSTPADLENPSMRQYFEASDNILAIVSHSDEDHVKHINPFLLSTIWLACAVQLVRMYVSSSRLSPGLIKSRFDLLYLTYKRCVSFWDAKTALQEKLESLEVQLESRCGTSRGERQTSCEGPKGSSTEGHMPCSSGIPDKSTSEEQVTAIPSRTAGNFDENPTTDPFVAGLRKINPNTGKSPAERHHWRSAGGQYQLLSGRTPSSVEWGCNRTTESANAMAVPVNLGRPIGTIISEPSRQPPQESLVCTMDQGFRLPPSPTASHHTLEDTTEINQSVPGFMQMPSASVMDLATMVPSHTEGVHVQDAQGNALEWWHLDLPSDVKHLLSEMSTY</sequence>
<evidence type="ECO:0000313" key="8">
    <source>
        <dbReference type="EMBL" id="KAH0594827.1"/>
    </source>
</evidence>
<dbReference type="GO" id="GO:0003677">
    <property type="term" value="F:DNA binding"/>
    <property type="evidence" value="ECO:0007669"/>
    <property type="project" value="InterPro"/>
</dbReference>
<feature type="region of interest" description="Disordered" evidence="6">
    <location>
        <begin position="358"/>
        <end position="388"/>
    </location>
</feature>
<proteinExistence type="predicted"/>
<dbReference type="PANTHER" id="PTHR47338">
    <property type="entry name" value="ZN(II)2CYS6 TRANSCRIPTION FACTOR (EUROFUNG)-RELATED"/>
    <property type="match status" value="1"/>
</dbReference>
<keyword evidence="2" id="KW-0479">Metal-binding</keyword>
<evidence type="ECO:0000256" key="6">
    <source>
        <dbReference type="SAM" id="MobiDB-lite"/>
    </source>
</evidence>
<evidence type="ECO:0000256" key="2">
    <source>
        <dbReference type="ARBA" id="ARBA00022723"/>
    </source>
</evidence>
<name>A0A9P8S5I3_9HYPO</name>
<feature type="domain" description="Xylanolytic transcriptional activator regulatory" evidence="7">
    <location>
        <begin position="231"/>
        <end position="312"/>
    </location>
</feature>
<dbReference type="SMART" id="SM00906">
    <property type="entry name" value="Fungal_trans"/>
    <property type="match status" value="1"/>
</dbReference>
<dbReference type="InterPro" id="IPR050815">
    <property type="entry name" value="TF_fung"/>
</dbReference>
<reference evidence="8 9" key="1">
    <citation type="submission" date="2020-07" db="EMBL/GenBank/DDBJ databases">
        <title>Metarhizium humberi genome.</title>
        <authorList>
            <person name="Lysoe E."/>
        </authorList>
    </citation>
    <scope>NUCLEOTIDE SEQUENCE [LARGE SCALE GENOMIC DNA]</scope>
    <source>
        <strain evidence="8 9">ESALQ1638</strain>
    </source>
</reference>
<organism evidence="8 9">
    <name type="scientific">Metarhizium humberi</name>
    <dbReference type="NCBI Taxonomy" id="2596975"/>
    <lineage>
        <taxon>Eukaryota</taxon>
        <taxon>Fungi</taxon>
        <taxon>Dikarya</taxon>
        <taxon>Ascomycota</taxon>
        <taxon>Pezizomycotina</taxon>
        <taxon>Sordariomycetes</taxon>
        <taxon>Hypocreomycetidae</taxon>
        <taxon>Hypocreales</taxon>
        <taxon>Clavicipitaceae</taxon>
        <taxon>Metarhizium</taxon>
    </lineage>
</organism>
<feature type="compositionally biased region" description="Polar residues" evidence="6">
    <location>
        <begin position="23"/>
        <end position="32"/>
    </location>
</feature>
<evidence type="ECO:0000259" key="7">
    <source>
        <dbReference type="SMART" id="SM00906"/>
    </source>
</evidence>
<dbReference type="PANTHER" id="PTHR47338:SF10">
    <property type="entry name" value="TRANSCRIPTION FACTOR DOMAIN-CONTAINING PROTEIN-RELATED"/>
    <property type="match status" value="1"/>
</dbReference>
<evidence type="ECO:0000313" key="9">
    <source>
        <dbReference type="Proteomes" id="UP000764110"/>
    </source>
</evidence>
<protein>
    <recommendedName>
        <fullName evidence="7">Xylanolytic transcriptional activator regulatory domain-containing protein</fullName>
    </recommendedName>
</protein>
<gene>
    <name evidence="8" type="ORF">MHUMG1_07662</name>
</gene>
<accession>A0A9P8S5I3</accession>
<comment type="caution">
    <text evidence="8">The sequence shown here is derived from an EMBL/GenBank/DDBJ whole genome shotgun (WGS) entry which is preliminary data.</text>
</comment>
<dbReference type="GO" id="GO:0000981">
    <property type="term" value="F:DNA-binding transcription factor activity, RNA polymerase II-specific"/>
    <property type="evidence" value="ECO:0007669"/>
    <property type="project" value="InterPro"/>
</dbReference>
<keyword evidence="3" id="KW-0805">Transcription regulation</keyword>
<feature type="region of interest" description="Disordered" evidence="6">
    <location>
        <begin position="583"/>
        <end position="665"/>
    </location>
</feature>
<dbReference type="GO" id="GO:0006351">
    <property type="term" value="P:DNA-templated transcription"/>
    <property type="evidence" value="ECO:0007669"/>
    <property type="project" value="InterPro"/>
</dbReference>
<keyword evidence="9" id="KW-1185">Reference proteome</keyword>
<evidence type="ECO:0000256" key="3">
    <source>
        <dbReference type="ARBA" id="ARBA00023015"/>
    </source>
</evidence>
<evidence type="ECO:0000256" key="4">
    <source>
        <dbReference type="ARBA" id="ARBA00023163"/>
    </source>
</evidence>
<comment type="subcellular location">
    <subcellularLocation>
        <location evidence="1">Nucleus</location>
    </subcellularLocation>
</comment>
<dbReference type="EMBL" id="JACEFI010000015">
    <property type="protein sequence ID" value="KAH0594827.1"/>
    <property type="molecule type" value="Genomic_DNA"/>
</dbReference>
<feature type="compositionally biased region" description="Polar residues" evidence="6">
    <location>
        <begin position="621"/>
        <end position="641"/>
    </location>
</feature>
<feature type="compositionally biased region" description="Polar residues" evidence="6">
    <location>
        <begin position="595"/>
        <end position="605"/>
    </location>
</feature>
<dbReference type="CDD" id="cd12148">
    <property type="entry name" value="fungal_TF_MHR"/>
    <property type="match status" value="1"/>
</dbReference>
<keyword evidence="5" id="KW-0539">Nucleus</keyword>
<feature type="compositionally biased region" description="Low complexity" evidence="6">
    <location>
        <begin position="34"/>
        <end position="47"/>
    </location>
</feature>
<dbReference type="InterPro" id="IPR007219">
    <property type="entry name" value="XnlR_reg_dom"/>
</dbReference>
<dbReference type="GO" id="GO:0005634">
    <property type="term" value="C:nucleus"/>
    <property type="evidence" value="ECO:0007669"/>
    <property type="project" value="UniProtKB-SubCell"/>
</dbReference>
<feature type="compositionally biased region" description="Basic and acidic residues" evidence="6">
    <location>
        <begin position="48"/>
        <end position="62"/>
    </location>
</feature>
<keyword evidence="4" id="KW-0804">Transcription</keyword>
<feature type="compositionally biased region" description="Polar residues" evidence="6">
    <location>
        <begin position="365"/>
        <end position="378"/>
    </location>
</feature>